<sequence>MLGKGHITEELLRAYFSKAGYYAIRGVPFTYEGFDVTDIDLWLYSRASSVSREITIVDAKNKKTPQAIERIFWVHGLKSATKATSAIVATTDRRPEVKTFGKQLDVVVLDGAFLTRLGSRDGLDPLRLSDEELSSKLESYSLGKFDGDWKGKIKYCKGLLSKGLSFDNCNEWLHQGKFFAENAAANPPQRESALRCTYLICSFITITIDYLLRDLSFLEQSERSSTLEEGFKYGSKGRSGLKKVLELALGLVEQHATDGAATSRQVRSSIEAQLSTLQTEILSNFFSKPEVARSLFSVAKEFEQLAMQRQFSTHSTASPELKGVLFCLLDHWSISRKSLSDFQGSLFPTPG</sequence>
<reference evidence="1 2" key="1">
    <citation type="submission" date="2018-04" db="EMBL/GenBank/DDBJ databases">
        <authorList>
            <person name="Cha J.-S."/>
        </authorList>
    </citation>
    <scope>NUCLEOTIDE SEQUENCE [LARGE SCALE GENOMIC DNA]</scope>
    <source>
        <strain evidence="1 2">LMG5095</strain>
    </source>
</reference>
<dbReference type="Proteomes" id="UP000240475">
    <property type="component" value="Chromosome"/>
</dbReference>
<accession>A0AAD0IF86</accession>
<dbReference type="InterPro" id="IPR011335">
    <property type="entry name" value="Restrct_endonuc-II-like"/>
</dbReference>
<organism evidence="1 2">
    <name type="scientific">Pseudomonas syringae pv. atrofaciens</name>
    <dbReference type="NCBI Taxonomy" id="192087"/>
    <lineage>
        <taxon>Bacteria</taxon>
        <taxon>Pseudomonadati</taxon>
        <taxon>Pseudomonadota</taxon>
        <taxon>Gammaproteobacteria</taxon>
        <taxon>Pseudomonadales</taxon>
        <taxon>Pseudomonadaceae</taxon>
        <taxon>Pseudomonas</taxon>
        <taxon>Pseudomonas syringae</taxon>
    </lineage>
</organism>
<protein>
    <submittedName>
        <fullName evidence="1">Uncharacterized protein</fullName>
    </submittedName>
</protein>
<evidence type="ECO:0000313" key="2">
    <source>
        <dbReference type="Proteomes" id="UP000240475"/>
    </source>
</evidence>
<name>A0AAD0IF86_PSESX</name>
<proteinExistence type="predicted"/>
<dbReference type="SUPFAM" id="SSF52980">
    <property type="entry name" value="Restriction endonuclease-like"/>
    <property type="match status" value="1"/>
</dbReference>
<gene>
    <name evidence="1" type="ORF">DA456_23965</name>
</gene>
<dbReference type="EMBL" id="CP028490">
    <property type="protein sequence ID" value="AVX27017.1"/>
    <property type="molecule type" value="Genomic_DNA"/>
</dbReference>
<evidence type="ECO:0000313" key="1">
    <source>
        <dbReference type="EMBL" id="AVX27017.1"/>
    </source>
</evidence>
<dbReference type="AlphaFoldDB" id="A0AAD0IF86"/>